<dbReference type="Gene3D" id="2.60.40.10">
    <property type="entry name" value="Immunoglobulins"/>
    <property type="match status" value="1"/>
</dbReference>
<dbReference type="GO" id="GO:0038023">
    <property type="term" value="F:signaling receptor activity"/>
    <property type="evidence" value="ECO:0007669"/>
    <property type="project" value="InterPro"/>
</dbReference>
<dbReference type="InterPro" id="IPR013783">
    <property type="entry name" value="Ig-like_fold"/>
</dbReference>
<evidence type="ECO:0000313" key="2">
    <source>
        <dbReference type="Ensembl" id="ENSAMXP00005004454.1"/>
    </source>
</evidence>
<feature type="domain" description="Ig-like" evidence="1">
    <location>
        <begin position="18"/>
        <end position="123"/>
    </location>
</feature>
<accession>A0A8B9GVE7</accession>
<dbReference type="InterPro" id="IPR007110">
    <property type="entry name" value="Ig-like_dom"/>
</dbReference>
<dbReference type="PROSITE" id="PS50835">
    <property type="entry name" value="IG_LIKE"/>
    <property type="match status" value="1"/>
</dbReference>
<dbReference type="InterPro" id="IPR039257">
    <property type="entry name" value="BTLA"/>
</dbReference>
<dbReference type="InterPro" id="IPR036179">
    <property type="entry name" value="Ig-like_dom_sf"/>
</dbReference>
<dbReference type="Ensembl" id="ENSAMXT00005005089.1">
    <property type="protein sequence ID" value="ENSAMXP00005004454.1"/>
    <property type="gene ID" value="ENSAMXG00005002768.1"/>
</dbReference>
<dbReference type="SUPFAM" id="SSF48726">
    <property type="entry name" value="Immunoglobulin"/>
    <property type="match status" value="1"/>
</dbReference>
<dbReference type="PANTHER" id="PTHR37996">
    <property type="entry name" value="B- AND T-LYMPHOCYTE ATTENUATOR"/>
    <property type="match status" value="1"/>
</dbReference>
<dbReference type="InterPro" id="IPR003599">
    <property type="entry name" value="Ig_sub"/>
</dbReference>
<dbReference type="Proteomes" id="UP000694621">
    <property type="component" value="Unplaced"/>
</dbReference>
<evidence type="ECO:0000313" key="3">
    <source>
        <dbReference type="Proteomes" id="UP000694621"/>
    </source>
</evidence>
<sequence length="135" mass="15450">NRCHLSPLVTNPELNCIPSVRVPRNTVWTSSENKTLMINCTVNIESDCWKDVSATWCRINDKNECRSMTDSTHFSTAWRNISGSQRMFFLIFWNLSKQDAGLYRCQTQAPVSTLGHVIWVTVTGKQLVLYVSYVS</sequence>
<dbReference type="GO" id="GO:0002768">
    <property type="term" value="P:immune response-regulating cell surface receptor signaling pathway"/>
    <property type="evidence" value="ECO:0007669"/>
    <property type="project" value="InterPro"/>
</dbReference>
<dbReference type="GO" id="GO:0005886">
    <property type="term" value="C:plasma membrane"/>
    <property type="evidence" value="ECO:0007669"/>
    <property type="project" value="InterPro"/>
</dbReference>
<dbReference type="PANTHER" id="PTHR37996:SF1">
    <property type="entry name" value="B- AND T-LYMPHOCYTE ATTENUATOR"/>
    <property type="match status" value="1"/>
</dbReference>
<evidence type="ECO:0000259" key="1">
    <source>
        <dbReference type="PROSITE" id="PS50835"/>
    </source>
</evidence>
<reference evidence="2" key="1">
    <citation type="submission" date="2025-08" db="UniProtKB">
        <authorList>
            <consortium name="Ensembl"/>
        </authorList>
    </citation>
    <scope>IDENTIFICATION</scope>
</reference>
<proteinExistence type="predicted"/>
<dbReference type="AlphaFoldDB" id="A0A8B9GVE7"/>
<organism evidence="2 3">
    <name type="scientific">Astyanax mexicanus</name>
    <name type="common">Blind cave fish</name>
    <name type="synonym">Astyanax fasciatus mexicanus</name>
    <dbReference type="NCBI Taxonomy" id="7994"/>
    <lineage>
        <taxon>Eukaryota</taxon>
        <taxon>Metazoa</taxon>
        <taxon>Chordata</taxon>
        <taxon>Craniata</taxon>
        <taxon>Vertebrata</taxon>
        <taxon>Euteleostomi</taxon>
        <taxon>Actinopterygii</taxon>
        <taxon>Neopterygii</taxon>
        <taxon>Teleostei</taxon>
        <taxon>Ostariophysi</taxon>
        <taxon>Characiformes</taxon>
        <taxon>Characoidei</taxon>
        <taxon>Acestrorhamphidae</taxon>
        <taxon>Acestrorhamphinae</taxon>
        <taxon>Astyanax</taxon>
    </lineage>
</organism>
<protein>
    <recommendedName>
        <fullName evidence="1">Ig-like domain-containing protein</fullName>
    </recommendedName>
</protein>
<name>A0A8B9GVE7_ASTMX</name>
<dbReference type="SMART" id="SM00409">
    <property type="entry name" value="IG"/>
    <property type="match status" value="1"/>
</dbReference>